<dbReference type="Proteomes" id="UP000525078">
    <property type="component" value="Unassembled WGS sequence"/>
</dbReference>
<evidence type="ECO:0000256" key="5">
    <source>
        <dbReference type="ARBA" id="ARBA00023242"/>
    </source>
</evidence>
<feature type="domain" description="TF-B3" evidence="7">
    <location>
        <begin position="287"/>
        <end position="388"/>
    </location>
</feature>
<evidence type="ECO:0000256" key="4">
    <source>
        <dbReference type="ARBA" id="ARBA00023163"/>
    </source>
</evidence>
<keyword evidence="3" id="KW-0238">DNA-binding</keyword>
<evidence type="ECO:0000256" key="3">
    <source>
        <dbReference type="ARBA" id="ARBA00023125"/>
    </source>
</evidence>
<protein>
    <recommendedName>
        <fullName evidence="7">TF-B3 domain-containing protein</fullName>
    </recommendedName>
</protein>
<evidence type="ECO:0000259" key="7">
    <source>
        <dbReference type="PROSITE" id="PS50863"/>
    </source>
</evidence>
<dbReference type="SMART" id="SM01019">
    <property type="entry name" value="B3"/>
    <property type="match status" value="2"/>
</dbReference>
<comment type="subcellular location">
    <subcellularLocation>
        <location evidence="1">Nucleus</location>
    </subcellularLocation>
</comment>
<evidence type="ECO:0000256" key="2">
    <source>
        <dbReference type="ARBA" id="ARBA00023015"/>
    </source>
</evidence>
<dbReference type="SUPFAM" id="SSF101936">
    <property type="entry name" value="DNA-binding pseudobarrel domain"/>
    <property type="match status" value="2"/>
</dbReference>
<evidence type="ECO:0000313" key="8">
    <source>
        <dbReference type="EMBL" id="KAF4380710.1"/>
    </source>
</evidence>
<evidence type="ECO:0000313" key="9">
    <source>
        <dbReference type="Proteomes" id="UP000525078"/>
    </source>
</evidence>
<evidence type="ECO:0000256" key="6">
    <source>
        <dbReference type="SAM" id="MobiDB-lite"/>
    </source>
</evidence>
<dbReference type="EMBL" id="JAATIP010000064">
    <property type="protein sequence ID" value="KAF4380710.1"/>
    <property type="molecule type" value="Genomic_DNA"/>
</dbReference>
<feature type="region of interest" description="Disordered" evidence="6">
    <location>
        <begin position="248"/>
        <end position="267"/>
    </location>
</feature>
<dbReference type="GO" id="GO:0005634">
    <property type="term" value="C:nucleus"/>
    <property type="evidence" value="ECO:0007669"/>
    <property type="project" value="UniProtKB-SubCell"/>
</dbReference>
<dbReference type="PROSITE" id="PS50863">
    <property type="entry name" value="B3"/>
    <property type="match status" value="2"/>
</dbReference>
<dbReference type="PANTHER" id="PTHR31391">
    <property type="entry name" value="B3 DOMAIN-CONTAINING PROTEIN OS11G0197600-RELATED"/>
    <property type="match status" value="1"/>
</dbReference>
<sequence length="437" mass="49185">MAVGLTYRCCFVAAKIAATPSKRNVKLESSLASDDESSMISPNIISDNEQEKFSVEDSDTDESTELISKANTGNKGTCKRPSSSRTTNHCFSENRSLKVVLRPIHLQRYKLNIPLYFAKKYLKDKTQTMTLWVGERCWDVRFLVGEKDFSFSAGWKDFTRENSLKPGDACIFKLIKGNQSELKVTIIRKSGENATSKIATATPSKQNLMLDSSFAGNSKGRKISQNIIKKKEQKKVIAELSDKSTNLISETNTSNNQDSPSSSSSKSSVVKRASEVASHFFSKNPSFKVTLQLDHVHGGYKLPIPSDFASHYFEEKTETISLWVGEDEYRHDVKLIVNGSEYKFSTGWAEFAMNNSLHPRDICIFELIKRSNQPEMKGKLDTARKSSSFAPCLDLYCTIFESGLKFVLHLLMCRVFEVTFIVTSIVSKKFQINYMGK</sequence>
<name>A0A7J6GEL7_CANSA</name>
<reference evidence="8 9" key="1">
    <citation type="journal article" date="2020" name="bioRxiv">
        <title>Sequence and annotation of 42 cannabis genomes reveals extensive copy number variation in cannabinoid synthesis and pathogen resistance genes.</title>
        <authorList>
            <person name="Mckernan K.J."/>
            <person name="Helbert Y."/>
            <person name="Kane L.T."/>
            <person name="Ebling H."/>
            <person name="Zhang L."/>
            <person name="Liu B."/>
            <person name="Eaton Z."/>
            <person name="Mclaughlin S."/>
            <person name="Kingan S."/>
            <person name="Baybayan P."/>
            <person name="Concepcion G."/>
            <person name="Jordan M."/>
            <person name="Riva A."/>
            <person name="Barbazuk W."/>
            <person name="Harkins T."/>
        </authorList>
    </citation>
    <scope>NUCLEOTIDE SEQUENCE [LARGE SCALE GENOMIC DNA]</scope>
    <source>
        <strain evidence="9">cv. Jamaican Lion 4</strain>
        <tissue evidence="8">Leaf</tissue>
    </source>
</reference>
<dbReference type="InterPro" id="IPR003340">
    <property type="entry name" value="B3_DNA-bd"/>
</dbReference>
<dbReference type="Gene3D" id="2.40.330.10">
    <property type="entry name" value="DNA-binding pseudobarrel domain"/>
    <property type="match status" value="2"/>
</dbReference>
<dbReference type="InterPro" id="IPR044837">
    <property type="entry name" value="REM16-like"/>
</dbReference>
<feature type="compositionally biased region" description="Polar residues" evidence="6">
    <location>
        <begin position="248"/>
        <end position="258"/>
    </location>
</feature>
<organism evidence="8 9">
    <name type="scientific">Cannabis sativa</name>
    <name type="common">Hemp</name>
    <name type="synonym">Marijuana</name>
    <dbReference type="NCBI Taxonomy" id="3483"/>
    <lineage>
        <taxon>Eukaryota</taxon>
        <taxon>Viridiplantae</taxon>
        <taxon>Streptophyta</taxon>
        <taxon>Embryophyta</taxon>
        <taxon>Tracheophyta</taxon>
        <taxon>Spermatophyta</taxon>
        <taxon>Magnoliopsida</taxon>
        <taxon>eudicotyledons</taxon>
        <taxon>Gunneridae</taxon>
        <taxon>Pentapetalae</taxon>
        <taxon>rosids</taxon>
        <taxon>fabids</taxon>
        <taxon>Rosales</taxon>
        <taxon>Cannabaceae</taxon>
        <taxon>Cannabis</taxon>
    </lineage>
</organism>
<dbReference type="GO" id="GO:0003677">
    <property type="term" value="F:DNA binding"/>
    <property type="evidence" value="ECO:0007669"/>
    <property type="project" value="UniProtKB-KW"/>
</dbReference>
<dbReference type="Pfam" id="PF02362">
    <property type="entry name" value="B3"/>
    <property type="match status" value="2"/>
</dbReference>
<accession>A0A7J6GEL7</accession>
<dbReference type="PANTHER" id="PTHR31391:SF143">
    <property type="entry name" value="B3 DNA-BINDING DOMAIN PROTEIN"/>
    <property type="match status" value="1"/>
</dbReference>
<evidence type="ECO:0000256" key="1">
    <source>
        <dbReference type="ARBA" id="ARBA00004123"/>
    </source>
</evidence>
<dbReference type="InterPro" id="IPR015300">
    <property type="entry name" value="DNA-bd_pseudobarrel_sf"/>
</dbReference>
<keyword evidence="5" id="KW-0539">Nucleus</keyword>
<proteinExistence type="predicted"/>
<comment type="caution">
    <text evidence="8">The sequence shown here is derived from an EMBL/GenBank/DDBJ whole genome shotgun (WGS) entry which is preliminary data.</text>
</comment>
<keyword evidence="2" id="KW-0805">Transcription regulation</keyword>
<gene>
    <name evidence="8" type="ORF">F8388_017064</name>
</gene>
<keyword evidence="4" id="KW-0804">Transcription</keyword>
<dbReference type="CDD" id="cd10017">
    <property type="entry name" value="B3_DNA"/>
    <property type="match status" value="2"/>
</dbReference>
<dbReference type="AlphaFoldDB" id="A0A7J6GEL7"/>
<feature type="domain" description="TF-B3" evidence="7">
    <location>
        <begin position="96"/>
        <end position="190"/>
    </location>
</feature>